<protein>
    <submittedName>
        <fullName evidence="2">Uncharacterized protein</fullName>
    </submittedName>
</protein>
<reference evidence="2" key="1">
    <citation type="journal article" date="2021" name="Proc. Natl. Acad. Sci. U.S.A.">
        <title>A Catalog of Tens of Thousands of Viruses from Human Metagenomes Reveals Hidden Associations with Chronic Diseases.</title>
        <authorList>
            <person name="Tisza M.J."/>
            <person name="Buck C.B."/>
        </authorList>
    </citation>
    <scope>NUCLEOTIDE SEQUENCE</scope>
    <source>
        <strain evidence="2">CtYh54</strain>
    </source>
</reference>
<name>A0A8S5MDZ1_9CAUD</name>
<evidence type="ECO:0000256" key="1">
    <source>
        <dbReference type="SAM" id="Phobius"/>
    </source>
</evidence>
<keyword evidence="1" id="KW-1133">Transmembrane helix</keyword>
<keyword evidence="1" id="KW-0812">Transmembrane</keyword>
<accession>A0A8S5MDZ1</accession>
<evidence type="ECO:0000313" key="2">
    <source>
        <dbReference type="EMBL" id="DAD80561.1"/>
    </source>
</evidence>
<organism evidence="2">
    <name type="scientific">Siphoviridae sp. ctYh54</name>
    <dbReference type="NCBI Taxonomy" id="2826379"/>
    <lineage>
        <taxon>Viruses</taxon>
        <taxon>Duplodnaviria</taxon>
        <taxon>Heunggongvirae</taxon>
        <taxon>Uroviricota</taxon>
        <taxon>Caudoviricetes</taxon>
    </lineage>
</organism>
<feature type="transmembrane region" description="Helical" evidence="1">
    <location>
        <begin position="12"/>
        <end position="31"/>
    </location>
</feature>
<keyword evidence="1" id="KW-0472">Membrane</keyword>
<sequence>MEQILNHLDIYSVLATILSTILTIVVPILAFKYRKLIHILQECKKLLSTIIIAWQDKKITEEEMKEVVEEAKHLVEVLQES</sequence>
<proteinExistence type="predicted"/>
<dbReference type="EMBL" id="BK014884">
    <property type="protein sequence ID" value="DAD80561.1"/>
    <property type="molecule type" value="Genomic_DNA"/>
</dbReference>